<organism evidence="1 2">
    <name type="scientific">Hibiscus sabdariffa</name>
    <name type="common">roselle</name>
    <dbReference type="NCBI Taxonomy" id="183260"/>
    <lineage>
        <taxon>Eukaryota</taxon>
        <taxon>Viridiplantae</taxon>
        <taxon>Streptophyta</taxon>
        <taxon>Embryophyta</taxon>
        <taxon>Tracheophyta</taxon>
        <taxon>Spermatophyta</taxon>
        <taxon>Magnoliopsida</taxon>
        <taxon>eudicotyledons</taxon>
        <taxon>Gunneridae</taxon>
        <taxon>Pentapetalae</taxon>
        <taxon>rosids</taxon>
        <taxon>malvids</taxon>
        <taxon>Malvales</taxon>
        <taxon>Malvaceae</taxon>
        <taxon>Malvoideae</taxon>
        <taxon>Hibiscus</taxon>
    </lineage>
</organism>
<dbReference type="Proteomes" id="UP001472677">
    <property type="component" value="Unassembled WGS sequence"/>
</dbReference>
<keyword evidence="2" id="KW-1185">Reference proteome</keyword>
<comment type="caution">
    <text evidence="1">The sequence shown here is derived from an EMBL/GenBank/DDBJ whole genome shotgun (WGS) entry which is preliminary data.</text>
</comment>
<proteinExistence type="predicted"/>
<evidence type="ECO:0000313" key="1">
    <source>
        <dbReference type="EMBL" id="KAK8510195.1"/>
    </source>
</evidence>
<evidence type="ECO:0000313" key="2">
    <source>
        <dbReference type="Proteomes" id="UP001472677"/>
    </source>
</evidence>
<accession>A0ABR2BSV6</accession>
<gene>
    <name evidence="1" type="ORF">V6N12_008069</name>
</gene>
<name>A0ABR2BSV6_9ROSI</name>
<sequence length="95" mass="11308">MVSLWGFHDFRSWVLPVVTTNVAPLSCDRICFQPSLYEAVAPLPTNEFNYCKAYENYLIWGITSQAKFLQVLEDRRSLVLETVLWWNFIFTYRDY</sequence>
<protein>
    <submittedName>
        <fullName evidence="1">Uncharacterized protein</fullName>
    </submittedName>
</protein>
<reference evidence="1 2" key="1">
    <citation type="journal article" date="2024" name="G3 (Bethesda)">
        <title>Genome assembly of Hibiscus sabdariffa L. provides insights into metabolisms of medicinal natural products.</title>
        <authorList>
            <person name="Kim T."/>
        </authorList>
    </citation>
    <scope>NUCLEOTIDE SEQUENCE [LARGE SCALE GENOMIC DNA]</scope>
    <source>
        <strain evidence="1">TK-2024</strain>
        <tissue evidence="1">Old leaves</tissue>
    </source>
</reference>
<dbReference type="EMBL" id="JBBPBM010000088">
    <property type="protein sequence ID" value="KAK8510195.1"/>
    <property type="molecule type" value="Genomic_DNA"/>
</dbReference>